<protein>
    <submittedName>
        <fullName evidence="1">Uncharacterized protein</fullName>
    </submittedName>
</protein>
<dbReference type="EMBL" id="BK015206">
    <property type="protein sequence ID" value="DAD95955.1"/>
    <property type="molecule type" value="Genomic_DNA"/>
</dbReference>
<organism evidence="1">
    <name type="scientific">Siphoviridae sp. ctGMq5</name>
    <dbReference type="NCBI Taxonomy" id="2826220"/>
    <lineage>
        <taxon>Viruses</taxon>
        <taxon>Duplodnaviria</taxon>
        <taxon>Heunggongvirae</taxon>
        <taxon>Uroviricota</taxon>
        <taxon>Caudoviricetes</taxon>
    </lineage>
</organism>
<name>A0A8S5NPI1_9CAUD</name>
<sequence length="105" mass="12455">MTNKELRESGFLKTEFGSEMQECITAWDHWITELSKFAFNVSGQEYQRASRAANWCQAQWEVYQLAMRQFYGIEYSFSRTGKCFGIYTEDGEEYLFEVNRKEIIA</sequence>
<accession>A0A8S5NPI1</accession>
<proteinExistence type="predicted"/>
<reference evidence="1" key="1">
    <citation type="journal article" date="2021" name="Proc. Natl. Acad. Sci. U.S.A.">
        <title>A Catalog of Tens of Thousands of Viruses from Human Metagenomes Reveals Hidden Associations with Chronic Diseases.</title>
        <authorList>
            <person name="Tisza M.J."/>
            <person name="Buck C.B."/>
        </authorList>
    </citation>
    <scope>NUCLEOTIDE SEQUENCE</scope>
    <source>
        <strain evidence="1">CtGMq5</strain>
    </source>
</reference>
<evidence type="ECO:0000313" key="1">
    <source>
        <dbReference type="EMBL" id="DAD95955.1"/>
    </source>
</evidence>